<evidence type="ECO:0000256" key="16">
    <source>
        <dbReference type="ARBA" id="ARBA00048914"/>
    </source>
</evidence>
<feature type="active site" description="Proton donor" evidence="17">
    <location>
        <position position="259"/>
    </location>
</feature>
<dbReference type="GO" id="GO:0008360">
    <property type="term" value="P:regulation of cell shape"/>
    <property type="evidence" value="ECO:0007669"/>
    <property type="project" value="UniProtKB-KW"/>
</dbReference>
<comment type="similarity">
    <text evidence="5 17">Belongs to the MurB family.</text>
</comment>
<accession>C5C0M6</accession>
<evidence type="ECO:0000256" key="4">
    <source>
        <dbReference type="ARBA" id="ARBA00004752"/>
    </source>
</evidence>
<feature type="active site" evidence="17">
    <location>
        <position position="354"/>
    </location>
</feature>
<feature type="active site" evidence="17">
    <location>
        <position position="169"/>
    </location>
</feature>
<dbReference type="InterPro" id="IPR016169">
    <property type="entry name" value="FAD-bd_PCMH_sub2"/>
</dbReference>
<dbReference type="EC" id="1.3.1.98" evidence="17"/>
<dbReference type="EMBL" id="CP001618">
    <property type="protein sequence ID" value="ACQ81422.1"/>
    <property type="molecule type" value="Genomic_DNA"/>
</dbReference>
<dbReference type="PROSITE" id="PS51387">
    <property type="entry name" value="FAD_PCMH"/>
    <property type="match status" value="1"/>
</dbReference>
<evidence type="ECO:0000256" key="11">
    <source>
        <dbReference type="ARBA" id="ARBA00022960"/>
    </source>
</evidence>
<keyword evidence="6 17" id="KW-0963">Cytoplasm</keyword>
<evidence type="ECO:0000256" key="7">
    <source>
        <dbReference type="ARBA" id="ARBA00022618"/>
    </source>
</evidence>
<dbReference type="Gene3D" id="3.30.43.10">
    <property type="entry name" value="Uridine Diphospho-n-acetylenolpyruvylglucosamine Reductase, domain 2"/>
    <property type="match status" value="1"/>
</dbReference>
<organism evidence="19 20">
    <name type="scientific">Beutenbergia cavernae (strain ATCC BAA-8 / DSM 12333 / CCUG 43141 / JCM 11478 / NBRC 16432 / NCIMB 13614 / HKI 0122)</name>
    <dbReference type="NCBI Taxonomy" id="471853"/>
    <lineage>
        <taxon>Bacteria</taxon>
        <taxon>Bacillati</taxon>
        <taxon>Actinomycetota</taxon>
        <taxon>Actinomycetes</taxon>
        <taxon>Micrococcales</taxon>
        <taxon>Beutenbergiaceae</taxon>
        <taxon>Beutenbergia</taxon>
    </lineage>
</organism>
<keyword evidence="15 17" id="KW-0961">Cell wall biogenesis/degradation</keyword>
<dbReference type="InterPro" id="IPR036318">
    <property type="entry name" value="FAD-bd_PCMH-like_sf"/>
</dbReference>
<keyword evidence="13 17" id="KW-0560">Oxidoreductase</keyword>
<evidence type="ECO:0000256" key="1">
    <source>
        <dbReference type="ARBA" id="ARBA00001974"/>
    </source>
</evidence>
<dbReference type="GO" id="GO:0008762">
    <property type="term" value="F:UDP-N-acetylmuramate dehydrogenase activity"/>
    <property type="evidence" value="ECO:0007669"/>
    <property type="project" value="UniProtKB-UniRule"/>
</dbReference>
<dbReference type="KEGG" id="bcv:Bcav_3178"/>
<evidence type="ECO:0000256" key="17">
    <source>
        <dbReference type="HAMAP-Rule" id="MF_00037"/>
    </source>
</evidence>
<dbReference type="InterPro" id="IPR016167">
    <property type="entry name" value="FAD-bd_PCMH_sub1"/>
</dbReference>
<keyword evidence="20" id="KW-1185">Reference proteome</keyword>
<evidence type="ECO:0000256" key="3">
    <source>
        <dbReference type="ARBA" id="ARBA00004496"/>
    </source>
</evidence>
<proteinExistence type="inferred from homology"/>
<evidence type="ECO:0000256" key="12">
    <source>
        <dbReference type="ARBA" id="ARBA00022984"/>
    </source>
</evidence>
<dbReference type="SUPFAM" id="SSF56194">
    <property type="entry name" value="Uridine diphospho-N-Acetylenolpyruvylglucosamine reductase, MurB, C-terminal domain"/>
    <property type="match status" value="1"/>
</dbReference>
<comment type="catalytic activity">
    <reaction evidence="16 17">
        <text>UDP-N-acetyl-alpha-D-muramate + NADP(+) = UDP-N-acetyl-3-O-(1-carboxyvinyl)-alpha-D-glucosamine + NADPH + H(+)</text>
        <dbReference type="Rhea" id="RHEA:12248"/>
        <dbReference type="ChEBI" id="CHEBI:15378"/>
        <dbReference type="ChEBI" id="CHEBI:57783"/>
        <dbReference type="ChEBI" id="CHEBI:58349"/>
        <dbReference type="ChEBI" id="CHEBI:68483"/>
        <dbReference type="ChEBI" id="CHEBI:70757"/>
        <dbReference type="EC" id="1.3.1.98"/>
    </reaction>
</comment>
<reference evidence="19 20" key="1">
    <citation type="journal article" date="2009" name="Stand. Genomic Sci.">
        <title>Complete genome sequence of Beutenbergia cavernae type strain (HKI 0122).</title>
        <authorList>
            <person name="Land M."/>
            <person name="Pukall R."/>
            <person name="Abt B."/>
            <person name="Goker M."/>
            <person name="Rohde M."/>
            <person name="Glavina Del Rio T."/>
            <person name="Tice H."/>
            <person name="Copeland A."/>
            <person name="Cheng J.F."/>
            <person name="Lucas S."/>
            <person name="Chen F."/>
            <person name="Nolan M."/>
            <person name="Bruce D."/>
            <person name="Goodwin L."/>
            <person name="Pitluck S."/>
            <person name="Ivanova N."/>
            <person name="Mavromatis K."/>
            <person name="Ovchinnikova G."/>
            <person name="Pati A."/>
            <person name="Chen A."/>
            <person name="Palaniappan K."/>
            <person name="Hauser L."/>
            <person name="Chang Y.J."/>
            <person name="Jefferies C.C."/>
            <person name="Saunders E."/>
            <person name="Brettin T."/>
            <person name="Detter J.C."/>
            <person name="Han C."/>
            <person name="Chain P."/>
            <person name="Bristow J."/>
            <person name="Eisen J.A."/>
            <person name="Markowitz V."/>
            <person name="Hugenholtz P."/>
            <person name="Kyrpides N.C."/>
            <person name="Klenk H.P."/>
            <person name="Lapidus A."/>
        </authorList>
    </citation>
    <scope>NUCLEOTIDE SEQUENCE [LARGE SCALE GENOMIC DNA]</scope>
    <source>
        <strain evidence="20">ATCC BAA-8 / DSM 12333 / NBRC 16432</strain>
    </source>
</reference>
<comment type="pathway">
    <text evidence="4 17">Cell wall biogenesis; peptidoglycan biosynthesis.</text>
</comment>
<evidence type="ECO:0000256" key="10">
    <source>
        <dbReference type="ARBA" id="ARBA00022857"/>
    </source>
</evidence>
<dbReference type="eggNOG" id="COG0812">
    <property type="taxonomic scope" value="Bacteria"/>
</dbReference>
<dbReference type="Gene3D" id="3.90.78.10">
    <property type="entry name" value="UDP-N-acetylenolpyruvoylglucosamine reductase, C-terminal domain"/>
    <property type="match status" value="1"/>
</dbReference>
<evidence type="ECO:0000256" key="2">
    <source>
        <dbReference type="ARBA" id="ARBA00003921"/>
    </source>
</evidence>
<dbReference type="InterPro" id="IPR036635">
    <property type="entry name" value="MurB_C_sf"/>
</dbReference>
<dbReference type="Gene3D" id="3.30.465.10">
    <property type="match status" value="1"/>
</dbReference>
<evidence type="ECO:0000256" key="5">
    <source>
        <dbReference type="ARBA" id="ARBA00010485"/>
    </source>
</evidence>
<evidence type="ECO:0000256" key="8">
    <source>
        <dbReference type="ARBA" id="ARBA00022630"/>
    </source>
</evidence>
<keyword evidence="7 17" id="KW-0132">Cell division</keyword>
<evidence type="ECO:0000256" key="13">
    <source>
        <dbReference type="ARBA" id="ARBA00023002"/>
    </source>
</evidence>
<sequence>MPGARLAAVPLLADLTTLRVGGPCARFVEAASEAELVAAVAEADAAHEPVLVLGGGSNLLVADAGFDGVVVRDVRTATRVEDASACAGASVVVSAGAPWDDVVVRAVAEGWSGIEALSGIPGSTGATPVQNVGAYGQEVGDVLATVRVYDRALRRVRMLAVGDLRLGYRSSLLKRSLVADDDGVTWGPTPRWVVLEVGFQFRLADLSGPVRYAELARALDVELGARAPAAEVREAVLALRRGKGMVLDGADHDTWSAGSFFTNPVLDADAAALLPERAPRFDAGSGRVKTSAAWLISHAGFDRGHGLPGPAALSTKHVLALTNRGGAKTADLVRLAREVRSGVESSFGVVLEPEPVLVGVSL</sequence>
<keyword evidence="8 17" id="KW-0285">Flavoprotein</keyword>
<evidence type="ECO:0000313" key="20">
    <source>
        <dbReference type="Proteomes" id="UP000007962"/>
    </source>
</evidence>
<dbReference type="InterPro" id="IPR006094">
    <property type="entry name" value="Oxid_FAD_bind_N"/>
</dbReference>
<dbReference type="GO" id="GO:0051301">
    <property type="term" value="P:cell division"/>
    <property type="evidence" value="ECO:0007669"/>
    <property type="project" value="UniProtKB-KW"/>
</dbReference>
<name>C5C0M6_BEUC1</name>
<comment type="cofactor">
    <cofactor evidence="1 17">
        <name>FAD</name>
        <dbReference type="ChEBI" id="CHEBI:57692"/>
    </cofactor>
</comment>
<keyword evidence="11 17" id="KW-0133">Cell shape</keyword>
<keyword evidence="14 17" id="KW-0131">Cell cycle</keyword>
<keyword evidence="10 17" id="KW-0521">NADP</keyword>
<dbReference type="OrthoDB" id="9804753at2"/>
<dbReference type="HOGENOM" id="CLU_035304_0_1_11"/>
<dbReference type="HAMAP" id="MF_00037">
    <property type="entry name" value="MurB"/>
    <property type="match status" value="1"/>
</dbReference>
<evidence type="ECO:0000256" key="9">
    <source>
        <dbReference type="ARBA" id="ARBA00022827"/>
    </source>
</evidence>
<dbReference type="PANTHER" id="PTHR21071:SF4">
    <property type="entry name" value="UDP-N-ACETYLENOLPYRUVOYLGLUCOSAMINE REDUCTASE"/>
    <property type="match status" value="1"/>
</dbReference>
<comment type="subcellular location">
    <subcellularLocation>
        <location evidence="3 17">Cytoplasm</location>
    </subcellularLocation>
</comment>
<dbReference type="InterPro" id="IPR016166">
    <property type="entry name" value="FAD-bd_PCMH"/>
</dbReference>
<dbReference type="AlphaFoldDB" id="C5C0M6"/>
<comment type="function">
    <text evidence="2 17">Cell wall formation.</text>
</comment>
<dbReference type="GO" id="GO:0009252">
    <property type="term" value="P:peptidoglycan biosynthetic process"/>
    <property type="evidence" value="ECO:0007669"/>
    <property type="project" value="UniProtKB-UniRule"/>
</dbReference>
<evidence type="ECO:0000259" key="18">
    <source>
        <dbReference type="PROSITE" id="PS51387"/>
    </source>
</evidence>
<evidence type="ECO:0000256" key="6">
    <source>
        <dbReference type="ARBA" id="ARBA00022490"/>
    </source>
</evidence>
<dbReference type="Proteomes" id="UP000007962">
    <property type="component" value="Chromosome"/>
</dbReference>
<keyword evidence="12 17" id="KW-0573">Peptidoglycan synthesis</keyword>
<evidence type="ECO:0000313" key="19">
    <source>
        <dbReference type="EMBL" id="ACQ81422.1"/>
    </source>
</evidence>
<dbReference type="Pfam" id="PF01565">
    <property type="entry name" value="FAD_binding_4"/>
    <property type="match status" value="1"/>
</dbReference>
<evidence type="ECO:0000256" key="14">
    <source>
        <dbReference type="ARBA" id="ARBA00023306"/>
    </source>
</evidence>
<dbReference type="GO" id="GO:0005829">
    <property type="term" value="C:cytosol"/>
    <property type="evidence" value="ECO:0007669"/>
    <property type="project" value="TreeGrafter"/>
</dbReference>
<dbReference type="STRING" id="471853.Bcav_3178"/>
<protein>
    <recommendedName>
        <fullName evidence="17">UDP-N-acetylenolpyruvoylglucosamine reductase</fullName>
        <ecNumber evidence="17">1.3.1.98</ecNumber>
    </recommendedName>
    <alternativeName>
        <fullName evidence="17">UDP-N-acetylmuramate dehydrogenase</fullName>
    </alternativeName>
</protein>
<dbReference type="SUPFAM" id="SSF56176">
    <property type="entry name" value="FAD-binding/transporter-associated domain-like"/>
    <property type="match status" value="1"/>
</dbReference>
<evidence type="ECO:0000256" key="15">
    <source>
        <dbReference type="ARBA" id="ARBA00023316"/>
    </source>
</evidence>
<gene>
    <name evidence="17" type="primary">murB</name>
    <name evidence="19" type="ordered locus">Bcav_3178</name>
</gene>
<dbReference type="UniPathway" id="UPA00219"/>
<dbReference type="InterPro" id="IPR003170">
    <property type="entry name" value="MurB"/>
</dbReference>
<dbReference type="NCBIfam" id="NF010478">
    <property type="entry name" value="PRK13903.1"/>
    <property type="match status" value="1"/>
</dbReference>
<keyword evidence="9 17" id="KW-0274">FAD</keyword>
<feature type="domain" description="FAD-binding PCMH-type" evidence="18">
    <location>
        <begin position="20"/>
        <end position="204"/>
    </location>
</feature>
<dbReference type="Pfam" id="PF02873">
    <property type="entry name" value="MurB_C"/>
    <property type="match status" value="1"/>
</dbReference>
<dbReference type="RefSeq" id="WP_015883662.1">
    <property type="nucleotide sequence ID" value="NC_012669.1"/>
</dbReference>
<dbReference type="PANTHER" id="PTHR21071">
    <property type="entry name" value="UDP-N-ACETYLENOLPYRUVOYLGLUCOSAMINE REDUCTASE"/>
    <property type="match status" value="1"/>
</dbReference>
<dbReference type="GO" id="GO:0071949">
    <property type="term" value="F:FAD binding"/>
    <property type="evidence" value="ECO:0007669"/>
    <property type="project" value="InterPro"/>
</dbReference>
<dbReference type="GO" id="GO:0071555">
    <property type="term" value="P:cell wall organization"/>
    <property type="evidence" value="ECO:0007669"/>
    <property type="project" value="UniProtKB-KW"/>
</dbReference>
<dbReference type="InterPro" id="IPR011601">
    <property type="entry name" value="MurB_C"/>
</dbReference>